<dbReference type="Proteomes" id="UP000289784">
    <property type="component" value="Unassembled WGS sequence"/>
</dbReference>
<proteinExistence type="predicted"/>
<protein>
    <submittedName>
        <fullName evidence="2">General secretion pathway protein GspM</fullName>
    </submittedName>
</protein>
<organism evidence="2 3">
    <name type="scientific">Pseudoxanthomonas composti</name>
    <dbReference type="NCBI Taxonomy" id="2137479"/>
    <lineage>
        <taxon>Bacteria</taxon>
        <taxon>Pseudomonadati</taxon>
        <taxon>Pseudomonadota</taxon>
        <taxon>Gammaproteobacteria</taxon>
        <taxon>Lysobacterales</taxon>
        <taxon>Lysobacteraceae</taxon>
        <taxon>Pseudoxanthomonas</taxon>
    </lineage>
</organism>
<dbReference type="RefSeq" id="WP_129472208.1">
    <property type="nucleotide sequence ID" value="NZ_SAWZ01000010.1"/>
</dbReference>
<gene>
    <name evidence="2" type="ORF">EPA99_15780</name>
</gene>
<evidence type="ECO:0000313" key="3">
    <source>
        <dbReference type="Proteomes" id="UP000289784"/>
    </source>
</evidence>
<reference evidence="2 3" key="1">
    <citation type="submission" date="2019-01" db="EMBL/GenBank/DDBJ databases">
        <title>Pseudoxanthomonas composti sp. nov., isolated from compost.</title>
        <authorList>
            <person name="Yang G."/>
        </authorList>
    </citation>
    <scope>NUCLEOTIDE SEQUENCE [LARGE SCALE GENOMIC DNA]</scope>
    <source>
        <strain evidence="2 3">GSS15</strain>
    </source>
</reference>
<dbReference type="InterPro" id="IPR034756">
    <property type="entry name" value="T2SSM_b"/>
</dbReference>
<feature type="transmembrane region" description="Helical" evidence="1">
    <location>
        <begin position="12"/>
        <end position="33"/>
    </location>
</feature>
<name>A0A4Q1JRV2_9GAMM</name>
<dbReference type="Pfam" id="PF10741">
    <property type="entry name" value="T2SSM_b"/>
    <property type="match status" value="1"/>
</dbReference>
<keyword evidence="3" id="KW-1185">Reference proteome</keyword>
<evidence type="ECO:0000313" key="2">
    <source>
        <dbReference type="EMBL" id="RXR01390.1"/>
    </source>
</evidence>
<evidence type="ECO:0000256" key="1">
    <source>
        <dbReference type="SAM" id="Phobius"/>
    </source>
</evidence>
<keyword evidence="1" id="KW-1133">Transmembrane helix</keyword>
<dbReference type="OrthoDB" id="5767259at2"/>
<sequence>MSARSDKHDRWLALALLLAVLALVYLLCVHPWWTEPMLVEQDRIAQAQARSQRVEAALRQAPQIDRELAALRARLADRPGFLPESTVELATAGLVQRLEQVVAEASPGNRSCAITNRSPMTDMVADRYARVVVQARLRCGTPELASVLYALESGAPRLFVDNLNILALRTSYLPVEAGRGSNSGGLDISFDLYGFLAPSASATAVPAQGGADAR</sequence>
<comment type="caution">
    <text evidence="2">The sequence shown here is derived from an EMBL/GenBank/DDBJ whole genome shotgun (WGS) entry which is preliminary data.</text>
</comment>
<accession>A0A4Q1JRV2</accession>
<keyword evidence="1" id="KW-0812">Transmembrane</keyword>
<dbReference type="AlphaFoldDB" id="A0A4Q1JRV2"/>
<dbReference type="NCBIfam" id="NF040576">
    <property type="entry name" value="T2SS_GspM_XpsM"/>
    <property type="match status" value="1"/>
</dbReference>
<keyword evidence="1" id="KW-0472">Membrane</keyword>
<dbReference type="EMBL" id="SAWZ01000010">
    <property type="protein sequence ID" value="RXR01390.1"/>
    <property type="molecule type" value="Genomic_DNA"/>
</dbReference>